<dbReference type="InterPro" id="IPR013103">
    <property type="entry name" value="RVT_2"/>
</dbReference>
<protein>
    <recommendedName>
        <fullName evidence="1">Reverse transcriptase Ty1/copia-type domain-containing protein</fullName>
    </recommendedName>
</protein>
<organism evidence="2">
    <name type="scientific">Vitis vinifera</name>
    <name type="common">Grape</name>
    <dbReference type="NCBI Taxonomy" id="29760"/>
    <lineage>
        <taxon>Eukaryota</taxon>
        <taxon>Viridiplantae</taxon>
        <taxon>Streptophyta</taxon>
        <taxon>Embryophyta</taxon>
        <taxon>Tracheophyta</taxon>
        <taxon>Spermatophyta</taxon>
        <taxon>Magnoliopsida</taxon>
        <taxon>eudicotyledons</taxon>
        <taxon>Gunneridae</taxon>
        <taxon>Pentapetalae</taxon>
        <taxon>rosids</taxon>
        <taxon>Vitales</taxon>
        <taxon>Vitaceae</taxon>
        <taxon>Viteae</taxon>
        <taxon>Vitis</taxon>
    </lineage>
</organism>
<proteinExistence type="predicted"/>
<dbReference type="EMBL" id="AM429480">
    <property type="protein sequence ID" value="CAN64676.1"/>
    <property type="molecule type" value="Genomic_DNA"/>
</dbReference>
<dbReference type="Pfam" id="PF07727">
    <property type="entry name" value="RVT_2"/>
    <property type="match status" value="1"/>
</dbReference>
<accession>A5ALC0</accession>
<sequence>MPSKSVPLTPIKIWKGHQPSLEHIHIWECPAHVLKPKVDKLETRFKVCQFVGYPKGMRGHYFYTQIDQKLDRFMYLRESFEAIPKEHEIDPIDYDEAMSSDETILWQGATKVELESMYTNRVWDLVEALEEIKPIGCKWFYKRERGADGKVETYKARLVAKGYS</sequence>
<name>A5ALC0_VITVI</name>
<feature type="domain" description="Reverse transcriptase Ty1/copia-type" evidence="1">
    <location>
        <begin position="120"/>
        <end position="164"/>
    </location>
</feature>
<reference evidence="2" key="1">
    <citation type="journal article" date="2007" name="PLoS ONE">
        <title>The first genome sequence of an elite grapevine cultivar (Pinot noir Vitis vinifera L.): coping with a highly heterozygous genome.</title>
        <authorList>
            <person name="Velasco R."/>
            <person name="Zharkikh A."/>
            <person name="Troggio M."/>
            <person name="Cartwright D.A."/>
            <person name="Cestaro A."/>
            <person name="Pruss D."/>
            <person name="Pindo M."/>
            <person name="FitzGerald L.M."/>
            <person name="Vezzulli S."/>
            <person name="Reid J."/>
            <person name="Malacarne G."/>
            <person name="Iliev D."/>
            <person name="Coppola G."/>
            <person name="Wardell B."/>
            <person name="Micheletti D."/>
            <person name="Macalma T."/>
            <person name="Facci M."/>
            <person name="Mitchell J.T."/>
            <person name="Perazzolli M."/>
            <person name="Eldredge G."/>
            <person name="Gatto P."/>
            <person name="Oyzerski R."/>
            <person name="Moretto M."/>
            <person name="Gutin N."/>
            <person name="Stefanini M."/>
            <person name="Chen Y."/>
            <person name="Segala C."/>
            <person name="Davenport C."/>
            <person name="Dematte L."/>
            <person name="Mraz A."/>
            <person name="Battilana J."/>
            <person name="Stormo K."/>
            <person name="Costa F."/>
            <person name="Tao Q."/>
            <person name="Si-Ammour A."/>
            <person name="Harkins T."/>
            <person name="Lackey A."/>
            <person name="Perbost C."/>
            <person name="Taillon B."/>
            <person name="Stella A."/>
            <person name="Solovyev V."/>
            <person name="Fawcett J.A."/>
            <person name="Sterck L."/>
            <person name="Vandepoele K."/>
            <person name="Grando S.M."/>
            <person name="Toppo S."/>
            <person name="Moser C."/>
            <person name="Lanchbury J."/>
            <person name="Bogden R."/>
            <person name="Skolnick M."/>
            <person name="Sgaramella V."/>
            <person name="Bhatnagar S.K."/>
            <person name="Fontana P."/>
            <person name="Gutin A."/>
            <person name="Van de Peer Y."/>
            <person name="Salamini F."/>
            <person name="Viola R."/>
        </authorList>
    </citation>
    <scope>NUCLEOTIDE SEQUENCE</scope>
</reference>
<evidence type="ECO:0000313" key="2">
    <source>
        <dbReference type="EMBL" id="CAN64676.1"/>
    </source>
</evidence>
<gene>
    <name evidence="2" type="ORF">VITISV_016862</name>
</gene>
<dbReference type="AlphaFoldDB" id="A5ALC0"/>
<evidence type="ECO:0000259" key="1">
    <source>
        <dbReference type="Pfam" id="PF07727"/>
    </source>
</evidence>